<comment type="caution">
    <text evidence="5">The sequence shown here is derived from an EMBL/GenBank/DDBJ whole genome shotgun (WGS) entry which is preliminary data.</text>
</comment>
<evidence type="ECO:0000256" key="3">
    <source>
        <dbReference type="PROSITE-ProRule" id="PRU00283"/>
    </source>
</evidence>
<dbReference type="GO" id="GO:0007018">
    <property type="term" value="P:microtubule-based movement"/>
    <property type="evidence" value="ECO:0007669"/>
    <property type="project" value="InterPro"/>
</dbReference>
<gene>
    <name evidence="5" type="ORF">AMK59_783</name>
</gene>
<dbReference type="OrthoDB" id="6781984at2759"/>
<sequence length="141" mass="15920">MTHLNVAVRVRPLSDREKILKSIPIVDVRQNVVAVTNLKVPEHYAGDSRERIRRFSFDYCFDANSTQQDVFNVIDNVVKDAVNKKFHSCILAYGQSSSGKTHTMMGFNDDPGLTPRLCDRIFSYLGGNGVDEEDVNNVTIR</sequence>
<dbReference type="Proteomes" id="UP000051574">
    <property type="component" value="Unassembled WGS sequence"/>
</dbReference>
<dbReference type="GO" id="GO:0003777">
    <property type="term" value="F:microtubule motor activity"/>
    <property type="evidence" value="ECO:0007669"/>
    <property type="project" value="InterPro"/>
</dbReference>
<dbReference type="PANTHER" id="PTHR47117">
    <property type="entry name" value="STAR-RELATED LIPID TRANSFER PROTEIN 9"/>
    <property type="match status" value="1"/>
</dbReference>
<dbReference type="PROSITE" id="PS50067">
    <property type="entry name" value="KINESIN_MOTOR_2"/>
    <property type="match status" value="1"/>
</dbReference>
<accession>A0A0T6BDF6</accession>
<comment type="similarity">
    <text evidence="3">Belongs to the TRAFAC class myosin-kinesin ATPase superfamily. Kinesin family.</text>
</comment>
<protein>
    <submittedName>
        <fullName evidence="5">Kinesin</fullName>
    </submittedName>
</protein>
<organism evidence="5 6">
    <name type="scientific">Oryctes borbonicus</name>
    <dbReference type="NCBI Taxonomy" id="1629725"/>
    <lineage>
        <taxon>Eukaryota</taxon>
        <taxon>Metazoa</taxon>
        <taxon>Ecdysozoa</taxon>
        <taxon>Arthropoda</taxon>
        <taxon>Hexapoda</taxon>
        <taxon>Insecta</taxon>
        <taxon>Pterygota</taxon>
        <taxon>Neoptera</taxon>
        <taxon>Endopterygota</taxon>
        <taxon>Coleoptera</taxon>
        <taxon>Polyphaga</taxon>
        <taxon>Scarabaeiformia</taxon>
        <taxon>Scarabaeidae</taxon>
        <taxon>Dynastinae</taxon>
        <taxon>Oryctes</taxon>
    </lineage>
</organism>
<dbReference type="InterPro" id="IPR036961">
    <property type="entry name" value="Kinesin_motor_dom_sf"/>
</dbReference>
<dbReference type="InterPro" id="IPR001752">
    <property type="entry name" value="Kinesin_motor_dom"/>
</dbReference>
<dbReference type="Gene3D" id="3.40.850.10">
    <property type="entry name" value="Kinesin motor domain"/>
    <property type="match status" value="1"/>
</dbReference>
<dbReference type="GO" id="GO:0005524">
    <property type="term" value="F:ATP binding"/>
    <property type="evidence" value="ECO:0007669"/>
    <property type="project" value="UniProtKB-UniRule"/>
</dbReference>
<dbReference type="PANTHER" id="PTHR47117:SF1">
    <property type="entry name" value="STAR-RELATED LIPID TRANSFER PROTEIN 9"/>
    <property type="match status" value="1"/>
</dbReference>
<evidence type="ECO:0000313" key="5">
    <source>
        <dbReference type="EMBL" id="KRT84951.1"/>
    </source>
</evidence>
<dbReference type="SMART" id="SM00129">
    <property type="entry name" value="KISc"/>
    <property type="match status" value="1"/>
</dbReference>
<keyword evidence="1 3" id="KW-0547">Nucleotide-binding</keyword>
<feature type="domain" description="Kinesin motor" evidence="4">
    <location>
        <begin position="3"/>
        <end position="141"/>
    </location>
</feature>
<evidence type="ECO:0000256" key="1">
    <source>
        <dbReference type="ARBA" id="ARBA00022741"/>
    </source>
</evidence>
<dbReference type="SUPFAM" id="SSF52540">
    <property type="entry name" value="P-loop containing nucleoside triphosphate hydrolases"/>
    <property type="match status" value="1"/>
</dbReference>
<keyword evidence="6" id="KW-1185">Reference proteome</keyword>
<keyword evidence="3" id="KW-0505">Motor protein</keyword>
<reference evidence="5 6" key="1">
    <citation type="submission" date="2015-09" db="EMBL/GenBank/DDBJ databases">
        <title>Draft genome of the scarab beetle Oryctes borbonicus.</title>
        <authorList>
            <person name="Meyer J.M."/>
            <person name="Markov G.V."/>
            <person name="Baskaran P."/>
            <person name="Herrmann M."/>
            <person name="Sommer R.J."/>
            <person name="Roedelsperger C."/>
        </authorList>
    </citation>
    <scope>NUCLEOTIDE SEQUENCE [LARGE SCALE GENOMIC DNA]</scope>
    <source>
        <strain evidence="5">OB123</strain>
        <tissue evidence="5">Whole animal</tissue>
    </source>
</reference>
<evidence type="ECO:0000259" key="4">
    <source>
        <dbReference type="PROSITE" id="PS50067"/>
    </source>
</evidence>
<keyword evidence="2 3" id="KW-0067">ATP-binding</keyword>
<name>A0A0T6BDF6_9SCAR</name>
<dbReference type="AlphaFoldDB" id="A0A0T6BDF6"/>
<dbReference type="GO" id="GO:0008017">
    <property type="term" value="F:microtubule binding"/>
    <property type="evidence" value="ECO:0007669"/>
    <property type="project" value="InterPro"/>
</dbReference>
<dbReference type="InterPro" id="IPR027417">
    <property type="entry name" value="P-loop_NTPase"/>
</dbReference>
<evidence type="ECO:0000256" key="2">
    <source>
        <dbReference type="ARBA" id="ARBA00022840"/>
    </source>
</evidence>
<dbReference type="Pfam" id="PF00225">
    <property type="entry name" value="Kinesin"/>
    <property type="match status" value="1"/>
</dbReference>
<feature type="non-terminal residue" evidence="5">
    <location>
        <position position="141"/>
    </location>
</feature>
<proteinExistence type="inferred from homology"/>
<dbReference type="EMBL" id="LJIG01001989">
    <property type="protein sequence ID" value="KRT84951.1"/>
    <property type="molecule type" value="Genomic_DNA"/>
</dbReference>
<feature type="binding site" evidence="3">
    <location>
        <begin position="94"/>
        <end position="101"/>
    </location>
    <ligand>
        <name>ATP</name>
        <dbReference type="ChEBI" id="CHEBI:30616"/>
    </ligand>
</feature>
<evidence type="ECO:0000313" key="6">
    <source>
        <dbReference type="Proteomes" id="UP000051574"/>
    </source>
</evidence>